<protein>
    <submittedName>
        <fullName evidence="3">Sensor histidine kinase</fullName>
    </submittedName>
</protein>
<dbReference type="PANTHER" id="PTHR34220:SF7">
    <property type="entry name" value="SENSOR HISTIDINE KINASE YPDA"/>
    <property type="match status" value="1"/>
</dbReference>
<dbReference type="Gene3D" id="3.30.565.10">
    <property type="entry name" value="Histidine kinase-like ATPase, C-terminal domain"/>
    <property type="match status" value="1"/>
</dbReference>
<dbReference type="InterPro" id="IPR036890">
    <property type="entry name" value="HATPase_C_sf"/>
</dbReference>
<feature type="transmembrane region" description="Helical" evidence="1">
    <location>
        <begin position="66"/>
        <end position="88"/>
    </location>
</feature>
<evidence type="ECO:0000313" key="3">
    <source>
        <dbReference type="EMBL" id="MEZ7514718.1"/>
    </source>
</evidence>
<dbReference type="EMBL" id="JASMRN010000004">
    <property type="protein sequence ID" value="MEZ7514718.1"/>
    <property type="molecule type" value="Genomic_DNA"/>
</dbReference>
<keyword evidence="1" id="KW-1133">Transmembrane helix</keyword>
<sequence>MNKITRVIFQLILWLLVLIIIGLNQKDITQFLVENLLAYSCQAILIVALIYVLAPKLLFNKKHLQFVLYSVVLVFIAAFISSIMIRPHGGMGMPPPPGRGDKMLPSPIFINLLLITVSYVFATFLETFAFAQKKEEALIISKSEMIESELKFLKSQINPHFLFNSLNNIYSLSMIDSAKAQQSILYLSDMLRYVLYDCEKPVIAIEKEVTYIEDFIQLFMLKSSKKYPITTSFTIEDPKLQIAPMLLIPFVENAFKHSNIQNIEESSIVIRIHSTSTSVLFSIENTFKKGPIVKDGVGGIGIPNVKKRLLLLYPEAHSLEITENSNTFNVQLKMELNV</sequence>
<dbReference type="InterPro" id="IPR010559">
    <property type="entry name" value="Sig_transdc_His_kin_internal"/>
</dbReference>
<name>A0ABV4KAN5_9FLAO</name>
<feature type="transmembrane region" description="Helical" evidence="1">
    <location>
        <begin position="7"/>
        <end position="24"/>
    </location>
</feature>
<dbReference type="PANTHER" id="PTHR34220">
    <property type="entry name" value="SENSOR HISTIDINE KINASE YPDA"/>
    <property type="match status" value="1"/>
</dbReference>
<feature type="domain" description="Signal transduction histidine kinase internal region" evidence="2">
    <location>
        <begin position="148"/>
        <end position="224"/>
    </location>
</feature>
<accession>A0ABV4KAN5</accession>
<keyword evidence="4" id="KW-1185">Reference proteome</keyword>
<feature type="transmembrane region" description="Helical" evidence="1">
    <location>
        <begin position="108"/>
        <end position="131"/>
    </location>
</feature>
<keyword evidence="3" id="KW-0808">Transferase</keyword>
<feature type="transmembrane region" description="Helical" evidence="1">
    <location>
        <begin position="36"/>
        <end position="54"/>
    </location>
</feature>
<keyword evidence="1" id="KW-0812">Transmembrane</keyword>
<organism evidence="3 4">
    <name type="scientific">Flavobacterium frigidarium</name>
    <dbReference type="NCBI Taxonomy" id="99286"/>
    <lineage>
        <taxon>Bacteria</taxon>
        <taxon>Pseudomonadati</taxon>
        <taxon>Bacteroidota</taxon>
        <taxon>Flavobacteriia</taxon>
        <taxon>Flavobacteriales</taxon>
        <taxon>Flavobacteriaceae</taxon>
        <taxon>Flavobacterium</taxon>
    </lineage>
</organism>
<reference evidence="3 4" key="1">
    <citation type="submission" date="2023-05" db="EMBL/GenBank/DDBJ databases">
        <title>Adaptations of aquatic viruses from atmosphere-close ecosystems of the Central Arctic Ocean.</title>
        <authorList>
            <person name="Rahlff J."/>
            <person name="Holmfeldt K."/>
        </authorList>
    </citation>
    <scope>NUCLEOTIDE SEQUENCE [LARGE SCALE GENOMIC DNA]</scope>
    <source>
        <strain evidence="3 4">Arc14</strain>
    </source>
</reference>
<dbReference type="RefSeq" id="WP_371568773.1">
    <property type="nucleotide sequence ID" value="NZ_JASMRN010000004.1"/>
</dbReference>
<comment type="caution">
    <text evidence="3">The sequence shown here is derived from an EMBL/GenBank/DDBJ whole genome shotgun (WGS) entry which is preliminary data.</text>
</comment>
<dbReference type="Proteomes" id="UP001568894">
    <property type="component" value="Unassembled WGS sequence"/>
</dbReference>
<gene>
    <name evidence="3" type="ORF">QO192_05405</name>
</gene>
<evidence type="ECO:0000313" key="4">
    <source>
        <dbReference type="Proteomes" id="UP001568894"/>
    </source>
</evidence>
<keyword evidence="1" id="KW-0472">Membrane</keyword>
<evidence type="ECO:0000256" key="1">
    <source>
        <dbReference type="SAM" id="Phobius"/>
    </source>
</evidence>
<evidence type="ECO:0000259" key="2">
    <source>
        <dbReference type="Pfam" id="PF06580"/>
    </source>
</evidence>
<dbReference type="InterPro" id="IPR050640">
    <property type="entry name" value="Bact_2-comp_sensor_kinase"/>
</dbReference>
<keyword evidence="3" id="KW-0418">Kinase</keyword>
<dbReference type="GO" id="GO:0016301">
    <property type="term" value="F:kinase activity"/>
    <property type="evidence" value="ECO:0007669"/>
    <property type="project" value="UniProtKB-KW"/>
</dbReference>
<proteinExistence type="predicted"/>
<dbReference type="Pfam" id="PF06580">
    <property type="entry name" value="His_kinase"/>
    <property type="match status" value="1"/>
</dbReference>